<keyword evidence="5" id="KW-1185">Reference proteome</keyword>
<gene>
    <name evidence="4" type="ORF">PENCOP_c001G02012</name>
</gene>
<reference evidence="5" key="1">
    <citation type="journal article" date="2017" name="Nat. Microbiol.">
        <title>Global analysis of biosynthetic gene clusters reveals vast potential of secondary metabolite production in Penicillium species.</title>
        <authorList>
            <person name="Nielsen J.C."/>
            <person name="Grijseels S."/>
            <person name="Prigent S."/>
            <person name="Ji B."/>
            <person name="Dainat J."/>
            <person name="Nielsen K.F."/>
            <person name="Frisvad J.C."/>
            <person name="Workman M."/>
            <person name="Nielsen J."/>
        </authorList>
    </citation>
    <scope>NUCLEOTIDE SEQUENCE [LARGE SCALE GENOMIC DNA]</scope>
    <source>
        <strain evidence="5">IBT 31321</strain>
    </source>
</reference>
<feature type="compositionally biased region" description="Acidic residues" evidence="2">
    <location>
        <begin position="202"/>
        <end position="214"/>
    </location>
</feature>
<comment type="caution">
    <text evidence="4">The sequence shown here is derived from an EMBL/GenBank/DDBJ whole genome shotgun (WGS) entry which is preliminary data.</text>
</comment>
<dbReference type="PROSITE" id="PS50089">
    <property type="entry name" value="ZF_RING_2"/>
    <property type="match status" value="1"/>
</dbReference>
<evidence type="ECO:0000313" key="4">
    <source>
        <dbReference type="EMBL" id="OQE46970.1"/>
    </source>
</evidence>
<sequence length="214" mass="24105">MSTYEIEHNTTDPSTASTPRRRRPDLSTFFSTLSQITPAPDHRPHAVPVPGDVSAAFFSLAEALDMMRREADSAPQADAQEGTDNANSDTGRDLLTTMIQSLLAQADTPPREVEGVNEEFCDMLERVPKASLKPSDTCPICNNPFVEDPYPLVVQLPCHTTHRFDLECVRPWLRLRGTCPLDRVDFAKQLREKEEAKKKLVEEDEEEEWDGMYG</sequence>
<evidence type="ECO:0000259" key="3">
    <source>
        <dbReference type="PROSITE" id="PS50089"/>
    </source>
</evidence>
<dbReference type="Gene3D" id="3.30.40.10">
    <property type="entry name" value="Zinc/RING finger domain, C3HC4 (zinc finger)"/>
    <property type="match status" value="1"/>
</dbReference>
<protein>
    <recommendedName>
        <fullName evidence="3">RING-type domain-containing protein</fullName>
    </recommendedName>
</protein>
<feature type="region of interest" description="Disordered" evidence="2">
    <location>
        <begin position="1"/>
        <end position="23"/>
    </location>
</feature>
<accession>A0A1V6V8F8</accession>
<feature type="region of interest" description="Disordered" evidence="2">
    <location>
        <begin position="195"/>
        <end position="214"/>
    </location>
</feature>
<keyword evidence="1" id="KW-0479">Metal-binding</keyword>
<dbReference type="GO" id="GO:0008270">
    <property type="term" value="F:zinc ion binding"/>
    <property type="evidence" value="ECO:0007669"/>
    <property type="project" value="UniProtKB-KW"/>
</dbReference>
<dbReference type="STRING" id="36646.A0A1V6V8F8"/>
<feature type="domain" description="RING-type" evidence="3">
    <location>
        <begin position="138"/>
        <end position="183"/>
    </location>
</feature>
<dbReference type="InterPro" id="IPR013083">
    <property type="entry name" value="Znf_RING/FYVE/PHD"/>
</dbReference>
<evidence type="ECO:0000313" key="5">
    <source>
        <dbReference type="Proteomes" id="UP000191500"/>
    </source>
</evidence>
<dbReference type="Pfam" id="PF13639">
    <property type="entry name" value="zf-RING_2"/>
    <property type="match status" value="1"/>
</dbReference>
<feature type="compositionally biased region" description="Basic and acidic residues" evidence="2">
    <location>
        <begin position="1"/>
        <end position="10"/>
    </location>
</feature>
<proteinExistence type="predicted"/>
<dbReference type="Proteomes" id="UP000191500">
    <property type="component" value="Unassembled WGS sequence"/>
</dbReference>
<dbReference type="InterPro" id="IPR001841">
    <property type="entry name" value="Znf_RING"/>
</dbReference>
<keyword evidence="1" id="KW-0863">Zinc-finger</keyword>
<organism evidence="4 5">
    <name type="scientific">Penicillium coprophilum</name>
    <dbReference type="NCBI Taxonomy" id="36646"/>
    <lineage>
        <taxon>Eukaryota</taxon>
        <taxon>Fungi</taxon>
        <taxon>Dikarya</taxon>
        <taxon>Ascomycota</taxon>
        <taxon>Pezizomycotina</taxon>
        <taxon>Eurotiomycetes</taxon>
        <taxon>Eurotiomycetidae</taxon>
        <taxon>Eurotiales</taxon>
        <taxon>Aspergillaceae</taxon>
        <taxon>Penicillium</taxon>
    </lineage>
</organism>
<dbReference type="SUPFAM" id="SSF57850">
    <property type="entry name" value="RING/U-box"/>
    <property type="match status" value="1"/>
</dbReference>
<dbReference type="AlphaFoldDB" id="A0A1V6V8F8"/>
<evidence type="ECO:0000256" key="2">
    <source>
        <dbReference type="SAM" id="MobiDB-lite"/>
    </source>
</evidence>
<dbReference type="EMBL" id="MDDG01000001">
    <property type="protein sequence ID" value="OQE46970.1"/>
    <property type="molecule type" value="Genomic_DNA"/>
</dbReference>
<keyword evidence="1" id="KW-0862">Zinc</keyword>
<evidence type="ECO:0000256" key="1">
    <source>
        <dbReference type="PROSITE-ProRule" id="PRU00175"/>
    </source>
</evidence>
<feature type="region of interest" description="Disordered" evidence="2">
    <location>
        <begin position="69"/>
        <end position="91"/>
    </location>
</feature>
<name>A0A1V6V8F8_9EURO</name>